<accession>A0A6H5IUK1</accession>
<dbReference type="Proteomes" id="UP000479190">
    <property type="component" value="Unassembled WGS sequence"/>
</dbReference>
<sequence>MAEQVKVKDAIATVPLFNAVHRVYGLQVGYIRGSRADIRAYTARRKKIYAPTQQRRADSEAKRRTHTCAEHTHTHIGTHTRRDVAQRARGRASEAARREDFAVARRNLHVAIKASKHRCWKQLCDEADRDVWGKPYRTVMSCLKGPRGVSPGEPELVRQAVSTLFPRVATLRIRLPARTYEERIPEVSVVELHGACRRVRDQAAPGPDGIPNLALKAAAGACKDVFRRVFTACLREGCFPARWKRQRLVLMLKPGKPAFEPSSYRPLCMLDTAGKLLERIIADRLEAFTEGPAGLADSQFGFRRKGRSTIDAIQKVLSIAKAAISGKRYHRGTKKYCVIVTLDVKNAFNSARWNHILSALEKMGVPPYLRRIIASYFSDRVLEYSTDDGAETYSVTAGVPQGSVLGPILWNAMYNKILGLRLPGAVSIVGFADDIALTIVDKKLEDIKATADDAIRLVRRALSELGLQTADQKTEVLLFTSRKLKESITLRAGDCDITSVPCIRYLGVHIDDRLRFDQHLKVVSEKAARVAGALSGLMPNIGGPRCSRRRLYTSVVDSVLLYGAPTWREATGTHSYVRKAEAIHRRAPASVRYAASAAFPTRRCMFSLAPHHWSSSLTNARGSTSVVARMPEVKPLVMSAPRRWRSGKPSGLPQRKVSGLTGSYRASPRGSKGGTEK</sequence>
<feature type="compositionally biased region" description="Basic and acidic residues" evidence="1">
    <location>
        <begin position="55"/>
        <end position="73"/>
    </location>
</feature>
<dbReference type="CDD" id="cd01650">
    <property type="entry name" value="RT_nLTR_like"/>
    <property type="match status" value="1"/>
</dbReference>
<feature type="region of interest" description="Disordered" evidence="1">
    <location>
        <begin position="640"/>
        <end position="677"/>
    </location>
</feature>
<dbReference type="Pfam" id="PF00078">
    <property type="entry name" value="RVT_1"/>
    <property type="match status" value="1"/>
</dbReference>
<dbReference type="OrthoDB" id="7700848at2759"/>
<dbReference type="GO" id="GO:0071897">
    <property type="term" value="P:DNA biosynthetic process"/>
    <property type="evidence" value="ECO:0007669"/>
    <property type="project" value="UniProtKB-ARBA"/>
</dbReference>
<evidence type="ECO:0000313" key="4">
    <source>
        <dbReference type="Proteomes" id="UP000479190"/>
    </source>
</evidence>
<reference evidence="3 4" key="1">
    <citation type="submission" date="2020-02" db="EMBL/GenBank/DDBJ databases">
        <authorList>
            <person name="Ferguson B K."/>
        </authorList>
    </citation>
    <scope>NUCLEOTIDE SEQUENCE [LARGE SCALE GENOMIC DNA]</scope>
</reference>
<name>A0A6H5IUK1_9HYME</name>
<keyword evidence="4" id="KW-1185">Reference proteome</keyword>
<proteinExistence type="predicted"/>
<feature type="region of interest" description="Disordered" evidence="1">
    <location>
        <begin position="50"/>
        <end position="84"/>
    </location>
</feature>
<dbReference type="SUPFAM" id="SSF56672">
    <property type="entry name" value="DNA/RNA polymerases"/>
    <property type="match status" value="1"/>
</dbReference>
<evidence type="ECO:0000313" key="3">
    <source>
        <dbReference type="EMBL" id="CAB0041048.1"/>
    </source>
</evidence>
<organism evidence="3 4">
    <name type="scientific">Trichogramma brassicae</name>
    <dbReference type="NCBI Taxonomy" id="86971"/>
    <lineage>
        <taxon>Eukaryota</taxon>
        <taxon>Metazoa</taxon>
        <taxon>Ecdysozoa</taxon>
        <taxon>Arthropoda</taxon>
        <taxon>Hexapoda</taxon>
        <taxon>Insecta</taxon>
        <taxon>Pterygota</taxon>
        <taxon>Neoptera</taxon>
        <taxon>Endopterygota</taxon>
        <taxon>Hymenoptera</taxon>
        <taxon>Apocrita</taxon>
        <taxon>Proctotrupomorpha</taxon>
        <taxon>Chalcidoidea</taxon>
        <taxon>Trichogrammatidae</taxon>
        <taxon>Trichogramma</taxon>
    </lineage>
</organism>
<dbReference type="EMBL" id="CADCXV010001085">
    <property type="protein sequence ID" value="CAB0041048.1"/>
    <property type="molecule type" value="Genomic_DNA"/>
</dbReference>
<evidence type="ECO:0000259" key="2">
    <source>
        <dbReference type="PROSITE" id="PS50878"/>
    </source>
</evidence>
<dbReference type="PROSITE" id="PS50878">
    <property type="entry name" value="RT_POL"/>
    <property type="match status" value="1"/>
</dbReference>
<dbReference type="AlphaFoldDB" id="A0A6H5IUK1"/>
<protein>
    <recommendedName>
        <fullName evidence="2">Reverse transcriptase domain-containing protein</fullName>
    </recommendedName>
</protein>
<evidence type="ECO:0000256" key="1">
    <source>
        <dbReference type="SAM" id="MobiDB-lite"/>
    </source>
</evidence>
<dbReference type="PANTHER" id="PTHR19446">
    <property type="entry name" value="REVERSE TRANSCRIPTASES"/>
    <property type="match status" value="1"/>
</dbReference>
<gene>
    <name evidence="3" type="ORF">TBRA_LOCUS12733</name>
</gene>
<dbReference type="InterPro" id="IPR043502">
    <property type="entry name" value="DNA/RNA_pol_sf"/>
</dbReference>
<dbReference type="InterPro" id="IPR000477">
    <property type="entry name" value="RT_dom"/>
</dbReference>
<feature type="domain" description="Reverse transcriptase" evidence="2">
    <location>
        <begin position="232"/>
        <end position="510"/>
    </location>
</feature>